<dbReference type="InterPro" id="IPR025345">
    <property type="entry name" value="DUF4249"/>
</dbReference>
<dbReference type="Pfam" id="PF14054">
    <property type="entry name" value="DUF4249"/>
    <property type="match status" value="1"/>
</dbReference>
<gene>
    <name evidence="1" type="ORF">SAMN04488029_2232</name>
</gene>
<proteinExistence type="predicted"/>
<accession>A0A1W2GEE0</accession>
<dbReference type="OrthoDB" id="1117670at2"/>
<dbReference type="PROSITE" id="PS51257">
    <property type="entry name" value="PROKAR_LIPOPROTEIN"/>
    <property type="match status" value="1"/>
</dbReference>
<dbReference type="EMBL" id="FWYF01000002">
    <property type="protein sequence ID" value="SMD34884.1"/>
    <property type="molecule type" value="Genomic_DNA"/>
</dbReference>
<dbReference type="STRING" id="692418.SAMN04488029_2232"/>
<name>A0A1W2GEE0_REIFA</name>
<evidence type="ECO:0008006" key="3">
    <source>
        <dbReference type="Google" id="ProtNLM"/>
    </source>
</evidence>
<dbReference type="Proteomes" id="UP000192472">
    <property type="component" value="Unassembled WGS sequence"/>
</dbReference>
<evidence type="ECO:0000313" key="2">
    <source>
        <dbReference type="Proteomes" id="UP000192472"/>
    </source>
</evidence>
<evidence type="ECO:0000313" key="1">
    <source>
        <dbReference type="EMBL" id="SMD34884.1"/>
    </source>
</evidence>
<organism evidence="1 2">
    <name type="scientific">Reichenbachiella faecimaris</name>
    <dbReference type="NCBI Taxonomy" id="692418"/>
    <lineage>
        <taxon>Bacteria</taxon>
        <taxon>Pseudomonadati</taxon>
        <taxon>Bacteroidota</taxon>
        <taxon>Cytophagia</taxon>
        <taxon>Cytophagales</taxon>
        <taxon>Reichenbachiellaceae</taxon>
        <taxon>Reichenbachiella</taxon>
    </lineage>
</organism>
<dbReference type="RefSeq" id="WP_084372892.1">
    <property type="nucleotide sequence ID" value="NZ_FWYF01000002.1"/>
</dbReference>
<reference evidence="1 2" key="1">
    <citation type="submission" date="2017-04" db="EMBL/GenBank/DDBJ databases">
        <authorList>
            <person name="Afonso C.L."/>
            <person name="Miller P.J."/>
            <person name="Scott M.A."/>
            <person name="Spackman E."/>
            <person name="Goraichik I."/>
            <person name="Dimitrov K.M."/>
            <person name="Suarez D.L."/>
            <person name="Swayne D.E."/>
        </authorList>
    </citation>
    <scope>NUCLEOTIDE SEQUENCE [LARGE SCALE GENOMIC DNA]</scope>
    <source>
        <strain evidence="1 2">DSM 26133</strain>
    </source>
</reference>
<protein>
    <recommendedName>
        <fullName evidence="3">DUF4249 domain-containing protein</fullName>
    </recommendedName>
</protein>
<sequence>MKSNFKYLILSAFGILSACDDQIYPELDDAPEVLVVDAWIDDLMQDQVVTLSMTQPYFESSETKPVTGAEVYITDNDGNRFDFIDEGVGQYVWSPMTDGFGIIGNTYELTVVSRGDTFKATSMKNRVPKVDSITFEYNEDKIFGTVETYYSAELWVTDLIGEGDIYWIKTFKNEEFLNKPSEISLAWDAGFNKSAPFDGDPFIPPIRSSINPEDYDDNDEFISPYADGDSVYVELHAITESARNFLSEVQIQTNREGGFGALFATPLSNVPTNIKNETSDRLVVGFFSVSSVETNGNKLDVSQVPKEN</sequence>
<dbReference type="AlphaFoldDB" id="A0A1W2GEE0"/>
<keyword evidence="2" id="KW-1185">Reference proteome</keyword>